<proteinExistence type="predicted"/>
<organism evidence="2 3">
    <name type="scientific">Theobroma cacao</name>
    <name type="common">Cacao</name>
    <name type="synonym">Cocoa</name>
    <dbReference type="NCBI Taxonomy" id="3641"/>
    <lineage>
        <taxon>Eukaryota</taxon>
        <taxon>Viridiplantae</taxon>
        <taxon>Streptophyta</taxon>
        <taxon>Embryophyta</taxon>
        <taxon>Tracheophyta</taxon>
        <taxon>Spermatophyta</taxon>
        <taxon>Magnoliopsida</taxon>
        <taxon>eudicotyledons</taxon>
        <taxon>Gunneridae</taxon>
        <taxon>Pentapetalae</taxon>
        <taxon>rosids</taxon>
        <taxon>malvids</taxon>
        <taxon>Malvales</taxon>
        <taxon>Malvaceae</taxon>
        <taxon>Byttnerioideae</taxon>
        <taxon>Theobroma</taxon>
    </lineage>
</organism>
<dbReference type="CDD" id="cd22157">
    <property type="entry name" value="F-box_AtFBW1-like"/>
    <property type="match status" value="1"/>
</dbReference>
<dbReference type="PANTHER" id="PTHR31672:SF13">
    <property type="entry name" value="F-BOX PROTEIN CPR30-LIKE"/>
    <property type="match status" value="1"/>
</dbReference>
<dbReference type="InParanoid" id="A0A061EK90"/>
<dbReference type="SMART" id="SM00256">
    <property type="entry name" value="FBOX"/>
    <property type="match status" value="1"/>
</dbReference>
<dbReference type="NCBIfam" id="TIGR01640">
    <property type="entry name" value="F_box_assoc_1"/>
    <property type="match status" value="1"/>
</dbReference>
<dbReference type="STRING" id="3641.A0A061EK90"/>
<dbReference type="InterPro" id="IPR001810">
    <property type="entry name" value="F-box_dom"/>
</dbReference>
<keyword evidence="3" id="KW-1185">Reference proteome</keyword>
<dbReference type="Proteomes" id="UP000026915">
    <property type="component" value="Chromosome 4"/>
</dbReference>
<dbReference type="PANTHER" id="PTHR31672">
    <property type="entry name" value="BNACNNG10540D PROTEIN"/>
    <property type="match status" value="1"/>
</dbReference>
<dbReference type="InterPro" id="IPR050796">
    <property type="entry name" value="SCF_F-box_component"/>
</dbReference>
<dbReference type="Gramene" id="EOY05266">
    <property type="protein sequence ID" value="EOY05266"/>
    <property type="gene ID" value="TCM_020306"/>
</dbReference>
<dbReference type="InterPro" id="IPR011043">
    <property type="entry name" value="Gal_Oxase/kelch_b-propeller"/>
</dbReference>
<dbReference type="OMA" id="RDENSTW"/>
<dbReference type="Pfam" id="PF07734">
    <property type="entry name" value="FBA_1"/>
    <property type="match status" value="1"/>
</dbReference>
<dbReference type="EMBL" id="CM001882">
    <property type="protein sequence ID" value="EOY05266.1"/>
    <property type="molecule type" value="Genomic_DNA"/>
</dbReference>
<name>A0A061EK90_THECC</name>
<dbReference type="InterPro" id="IPR017451">
    <property type="entry name" value="F-box-assoc_interact_dom"/>
</dbReference>
<dbReference type="eggNOG" id="ENOG502SIMY">
    <property type="taxonomic scope" value="Eukaryota"/>
</dbReference>
<dbReference type="InterPro" id="IPR036047">
    <property type="entry name" value="F-box-like_dom_sf"/>
</dbReference>
<sequence length="417" mass="48574">MAPMMKEQKRMVQLFDDLIIGIMARHPPKSILRFRCLSKSWNALLSSSSFITMHLNHVKESKYNDMQRLILSSTYFLQSMSYEAEEKPSYRIDFPLDLKYCIELLGSCNGLLCLGMPRETLILWNPSIKEFKKLPLSCPLDMRDTFGFGYDHSTDVYKIIRIFKLVDRIYSVEAPVDIYSLKSNTWKRIQSFHLSRTFFENSLSGTLVDKILYWNVIYLPNHEQGQEGYSYSDITRRILGFDLTYETFEVLPLPNDVIEGRHFTLRVIGGCLSLAQNLKNLEGDSIEMWKLEKDNMKQSWTKFMTIMNLQTLQYPHNLVPICVMKNGEVLITYSASVRFFAMGRKPSIFELYDPVKDTFRRLKVDGLLLFCKRLSMTKESGLDKIIPEHIQKASQWLIFTAELFLSGIFTAEHIQKA</sequence>
<dbReference type="AlphaFoldDB" id="A0A061EK90"/>
<evidence type="ECO:0000313" key="2">
    <source>
        <dbReference type="EMBL" id="EOY05266.1"/>
    </source>
</evidence>
<dbReference type="Pfam" id="PF00646">
    <property type="entry name" value="F-box"/>
    <property type="match status" value="1"/>
</dbReference>
<evidence type="ECO:0000313" key="3">
    <source>
        <dbReference type="Proteomes" id="UP000026915"/>
    </source>
</evidence>
<evidence type="ECO:0000259" key="1">
    <source>
        <dbReference type="SMART" id="SM00256"/>
    </source>
</evidence>
<dbReference type="InterPro" id="IPR006527">
    <property type="entry name" value="F-box-assoc_dom_typ1"/>
</dbReference>
<reference evidence="2 3" key="1">
    <citation type="journal article" date="2013" name="Genome Biol.">
        <title>The genome sequence of the most widely cultivated cacao type and its use to identify candidate genes regulating pod color.</title>
        <authorList>
            <person name="Motamayor J.C."/>
            <person name="Mockaitis K."/>
            <person name="Schmutz J."/>
            <person name="Haiminen N."/>
            <person name="Iii D.L."/>
            <person name="Cornejo O."/>
            <person name="Findley S.D."/>
            <person name="Zheng P."/>
            <person name="Utro F."/>
            <person name="Royaert S."/>
            <person name="Saski C."/>
            <person name="Jenkins J."/>
            <person name="Podicheti R."/>
            <person name="Zhao M."/>
            <person name="Scheffler B.E."/>
            <person name="Stack J.C."/>
            <person name="Feltus F.A."/>
            <person name="Mustiga G.M."/>
            <person name="Amores F."/>
            <person name="Phillips W."/>
            <person name="Marelli J.P."/>
            <person name="May G.D."/>
            <person name="Shapiro H."/>
            <person name="Ma J."/>
            <person name="Bustamante C.D."/>
            <person name="Schnell R.J."/>
            <person name="Main D."/>
            <person name="Gilbert D."/>
            <person name="Parida L."/>
            <person name="Kuhn D.N."/>
        </authorList>
    </citation>
    <scope>NUCLEOTIDE SEQUENCE [LARGE SCALE GENOMIC DNA]</scope>
    <source>
        <strain evidence="3">cv. Matina 1-6</strain>
    </source>
</reference>
<accession>A0A061EK90</accession>
<gene>
    <name evidence="2" type="ORF">TCM_020306</name>
</gene>
<protein>
    <recommendedName>
        <fullName evidence="1">F-box domain-containing protein</fullName>
    </recommendedName>
</protein>
<dbReference type="SUPFAM" id="SSF50965">
    <property type="entry name" value="Galactose oxidase, central domain"/>
    <property type="match status" value="1"/>
</dbReference>
<feature type="domain" description="F-box" evidence="1">
    <location>
        <begin position="14"/>
        <end position="53"/>
    </location>
</feature>
<dbReference type="SUPFAM" id="SSF81383">
    <property type="entry name" value="F-box domain"/>
    <property type="match status" value="1"/>
</dbReference>
<dbReference type="HOGENOM" id="CLU_027176_1_4_1"/>